<name>A0ABN7XIU0_GIGMA</name>
<dbReference type="Proteomes" id="UP000789901">
    <property type="component" value="Unassembled WGS sequence"/>
</dbReference>
<feature type="non-terminal residue" evidence="1">
    <location>
        <position position="1"/>
    </location>
</feature>
<feature type="non-terminal residue" evidence="1">
    <location>
        <position position="86"/>
    </location>
</feature>
<reference evidence="1 2" key="1">
    <citation type="submission" date="2021-06" db="EMBL/GenBank/DDBJ databases">
        <authorList>
            <person name="Kallberg Y."/>
            <person name="Tangrot J."/>
            <person name="Rosling A."/>
        </authorList>
    </citation>
    <scope>NUCLEOTIDE SEQUENCE [LARGE SCALE GENOMIC DNA]</scope>
    <source>
        <strain evidence="1 2">120-4 pot B 10/14</strain>
    </source>
</reference>
<evidence type="ECO:0000313" key="2">
    <source>
        <dbReference type="Proteomes" id="UP000789901"/>
    </source>
</evidence>
<gene>
    <name evidence="1" type="ORF">GMARGA_LOCUS43516</name>
</gene>
<dbReference type="EMBL" id="CAJVQB010141401">
    <property type="protein sequence ID" value="CAG8854695.1"/>
    <property type="molecule type" value="Genomic_DNA"/>
</dbReference>
<organism evidence="1 2">
    <name type="scientific">Gigaspora margarita</name>
    <dbReference type="NCBI Taxonomy" id="4874"/>
    <lineage>
        <taxon>Eukaryota</taxon>
        <taxon>Fungi</taxon>
        <taxon>Fungi incertae sedis</taxon>
        <taxon>Mucoromycota</taxon>
        <taxon>Glomeromycotina</taxon>
        <taxon>Glomeromycetes</taxon>
        <taxon>Diversisporales</taxon>
        <taxon>Gigasporaceae</taxon>
        <taxon>Gigaspora</taxon>
    </lineage>
</organism>
<keyword evidence="2" id="KW-1185">Reference proteome</keyword>
<accession>A0ABN7XIU0</accession>
<evidence type="ECO:0000313" key="1">
    <source>
        <dbReference type="EMBL" id="CAG8854695.1"/>
    </source>
</evidence>
<proteinExistence type="predicted"/>
<sequence>EARRLPTLKYVSTLLNPISQYMGQMLSSDYCDMIIQAWAPAIPNMMALENANAGDFDDAVKVEIMKGKMAGKYAPVPPQNNFVNPA</sequence>
<comment type="caution">
    <text evidence="1">The sequence shown here is derived from an EMBL/GenBank/DDBJ whole genome shotgun (WGS) entry which is preliminary data.</text>
</comment>
<protein>
    <submittedName>
        <fullName evidence="1">15886_t:CDS:1</fullName>
    </submittedName>
</protein>